<comment type="caution">
    <text evidence="3">The sequence shown here is derived from an EMBL/GenBank/DDBJ whole genome shotgun (WGS) entry which is preliminary data.</text>
</comment>
<evidence type="ECO:0000256" key="2">
    <source>
        <dbReference type="SAM" id="SignalP"/>
    </source>
</evidence>
<feature type="signal peptide" evidence="2">
    <location>
        <begin position="1"/>
        <end position="18"/>
    </location>
</feature>
<gene>
    <name evidence="3" type="ORF">CBER1_01980</name>
</gene>
<dbReference type="InterPro" id="IPR036514">
    <property type="entry name" value="SGNH_hydro_sf"/>
</dbReference>
<dbReference type="EMBL" id="PNEN01000157">
    <property type="protein sequence ID" value="PPJ61037.1"/>
    <property type="molecule type" value="Genomic_DNA"/>
</dbReference>
<dbReference type="InterPro" id="IPR051058">
    <property type="entry name" value="GDSL_Est/Lipase"/>
</dbReference>
<dbReference type="GO" id="GO:0016788">
    <property type="term" value="F:hydrolase activity, acting on ester bonds"/>
    <property type="evidence" value="ECO:0007669"/>
    <property type="project" value="InterPro"/>
</dbReference>
<dbReference type="InterPro" id="IPR001087">
    <property type="entry name" value="GDSL"/>
</dbReference>
<dbReference type="SUPFAM" id="SSF52266">
    <property type="entry name" value="SGNH hydrolase"/>
    <property type="match status" value="1"/>
</dbReference>
<feature type="chain" id="PRO_5015741607" description="SGNH hydrolase-type esterase domain-containing protein" evidence="2">
    <location>
        <begin position="19"/>
        <end position="365"/>
    </location>
</feature>
<dbReference type="PANTHER" id="PTHR45648:SF22">
    <property type="entry name" value="GDSL LIPASE_ACYLHYDROLASE FAMILY PROTEIN (AFU_ORTHOLOGUE AFUA_4G14700)"/>
    <property type="match status" value="1"/>
</dbReference>
<dbReference type="OrthoDB" id="1600564at2759"/>
<evidence type="ECO:0000313" key="4">
    <source>
        <dbReference type="Proteomes" id="UP000237631"/>
    </source>
</evidence>
<dbReference type="Proteomes" id="UP000237631">
    <property type="component" value="Unassembled WGS sequence"/>
</dbReference>
<organism evidence="3 4">
    <name type="scientific">Cercospora berteroae</name>
    <dbReference type="NCBI Taxonomy" id="357750"/>
    <lineage>
        <taxon>Eukaryota</taxon>
        <taxon>Fungi</taxon>
        <taxon>Dikarya</taxon>
        <taxon>Ascomycota</taxon>
        <taxon>Pezizomycotina</taxon>
        <taxon>Dothideomycetes</taxon>
        <taxon>Dothideomycetidae</taxon>
        <taxon>Mycosphaerellales</taxon>
        <taxon>Mycosphaerellaceae</taxon>
        <taxon>Cercospora</taxon>
    </lineage>
</organism>
<name>A0A2S6CMT9_9PEZI</name>
<dbReference type="PANTHER" id="PTHR45648">
    <property type="entry name" value="GDSL LIPASE/ACYLHYDROLASE FAMILY PROTEIN (AFU_ORTHOLOGUE AFUA_4G14700)"/>
    <property type="match status" value="1"/>
</dbReference>
<evidence type="ECO:0008006" key="5">
    <source>
        <dbReference type="Google" id="ProtNLM"/>
    </source>
</evidence>
<dbReference type="Gene3D" id="3.40.50.1110">
    <property type="entry name" value="SGNH hydrolase"/>
    <property type="match status" value="1"/>
</dbReference>
<dbReference type="CDD" id="cd01846">
    <property type="entry name" value="fatty_acyltransferase_like"/>
    <property type="match status" value="1"/>
</dbReference>
<keyword evidence="1" id="KW-0378">Hydrolase</keyword>
<proteinExistence type="predicted"/>
<dbReference type="Pfam" id="PF00657">
    <property type="entry name" value="Lipase_GDSL"/>
    <property type="match status" value="1"/>
</dbReference>
<accession>A0A2S6CMT9</accession>
<evidence type="ECO:0000313" key="3">
    <source>
        <dbReference type="EMBL" id="PPJ61037.1"/>
    </source>
</evidence>
<reference evidence="4" key="1">
    <citation type="journal article" date="2017" name="bioRxiv">
        <title>Conservation of a gene cluster reveals novel cercosporin biosynthetic mechanisms and extends production to the genus Colletotrichum.</title>
        <authorList>
            <person name="de Jonge R."/>
            <person name="Ebert M.K."/>
            <person name="Huitt-Roehl C.R."/>
            <person name="Pal P."/>
            <person name="Suttle J.C."/>
            <person name="Spanner R.E."/>
            <person name="Neubauer J.D."/>
            <person name="Jurick W.M.II."/>
            <person name="Stott K.A."/>
            <person name="Secor G.A."/>
            <person name="Thomma B.P.H.J."/>
            <person name="Van de Peer Y."/>
            <person name="Townsend C.A."/>
            <person name="Bolton M.D."/>
        </authorList>
    </citation>
    <scope>NUCLEOTIDE SEQUENCE [LARGE SCALE GENOMIC DNA]</scope>
    <source>
        <strain evidence="4">CBS538.71</strain>
    </source>
</reference>
<protein>
    <recommendedName>
        <fullName evidence="5">SGNH hydrolase-type esterase domain-containing protein</fullName>
    </recommendedName>
</protein>
<dbReference type="STRING" id="357750.A0A2S6CMT9"/>
<evidence type="ECO:0000256" key="1">
    <source>
        <dbReference type="ARBA" id="ARBA00022801"/>
    </source>
</evidence>
<dbReference type="AlphaFoldDB" id="A0A2S6CMT9"/>
<keyword evidence="4" id="KW-1185">Reference proteome</keyword>
<keyword evidence="2" id="KW-0732">Signal</keyword>
<sequence>MSTAATLVLSALVGSTLASHPGSSWRQKHNNHSPWNLKKFTSLVTFGDSYTDDSRLSYLGQTNGSLPPVGYANPANYNSASGGRPWPQYVAQYSDIHLYNYAVSGAVCSNDITPRTYRPGILFPSVEEYEVPAFIADSEYIEPNGDKFMINPPDETVYSIWIGTNDLGNKGFLTDQQVRGTNIVNYTDCVFDALKQLYDQGGRYFVLQNIAPLNLAPVYALPEDEGVAGKDKYWLADWPLDNQTAMSYRMLEQVVTVNAIFEYQTPFVKRISREFEDARFAIFDMHALISDIYYNPALYLNGTAPLNVRGFDNQCNSTGGDCVRSDSPDSFLWYDALHPSEQADRVFAREFVEVVKGTSRWARYW</sequence>